<name>A0A0E9QHM5_ANGAN</name>
<dbReference type="EMBL" id="GBXM01092206">
    <property type="protein sequence ID" value="JAH16371.1"/>
    <property type="molecule type" value="Transcribed_RNA"/>
</dbReference>
<accession>A0A0E9QHM5</accession>
<dbReference type="AlphaFoldDB" id="A0A0E9QHM5"/>
<protein>
    <submittedName>
        <fullName evidence="1">Uncharacterized protein</fullName>
    </submittedName>
</protein>
<reference evidence="1" key="2">
    <citation type="journal article" date="2015" name="Fish Shellfish Immunol.">
        <title>Early steps in the European eel (Anguilla anguilla)-Vibrio vulnificus interaction in the gills: Role of the RtxA13 toxin.</title>
        <authorList>
            <person name="Callol A."/>
            <person name="Pajuelo D."/>
            <person name="Ebbesson L."/>
            <person name="Teles M."/>
            <person name="MacKenzie S."/>
            <person name="Amaro C."/>
        </authorList>
    </citation>
    <scope>NUCLEOTIDE SEQUENCE</scope>
</reference>
<reference evidence="1" key="1">
    <citation type="submission" date="2014-11" db="EMBL/GenBank/DDBJ databases">
        <authorList>
            <person name="Amaro Gonzalez C."/>
        </authorList>
    </citation>
    <scope>NUCLEOTIDE SEQUENCE</scope>
</reference>
<organism evidence="1">
    <name type="scientific">Anguilla anguilla</name>
    <name type="common">European freshwater eel</name>
    <name type="synonym">Muraena anguilla</name>
    <dbReference type="NCBI Taxonomy" id="7936"/>
    <lineage>
        <taxon>Eukaryota</taxon>
        <taxon>Metazoa</taxon>
        <taxon>Chordata</taxon>
        <taxon>Craniata</taxon>
        <taxon>Vertebrata</taxon>
        <taxon>Euteleostomi</taxon>
        <taxon>Actinopterygii</taxon>
        <taxon>Neopterygii</taxon>
        <taxon>Teleostei</taxon>
        <taxon>Anguilliformes</taxon>
        <taxon>Anguillidae</taxon>
        <taxon>Anguilla</taxon>
    </lineage>
</organism>
<sequence>MENTCDSVPLLYGVCVFMGPA</sequence>
<proteinExistence type="predicted"/>
<evidence type="ECO:0000313" key="1">
    <source>
        <dbReference type="EMBL" id="JAH16371.1"/>
    </source>
</evidence>